<comment type="function">
    <text evidence="5">Catalyzes the phosphorylation of the 3'-hydroxyl group of dephosphocoenzyme A to form coenzyme A.</text>
</comment>
<keyword evidence="2 5" id="KW-0547">Nucleotide-binding</keyword>
<dbReference type="Pfam" id="PF01121">
    <property type="entry name" value="CoaE"/>
    <property type="match status" value="1"/>
</dbReference>
<evidence type="ECO:0000256" key="4">
    <source>
        <dbReference type="ARBA" id="ARBA00022993"/>
    </source>
</evidence>
<evidence type="ECO:0000256" key="3">
    <source>
        <dbReference type="ARBA" id="ARBA00022840"/>
    </source>
</evidence>
<accession>A0ABT0PD19</accession>
<reference evidence="7 8" key="1">
    <citation type="submission" date="2022-05" db="EMBL/GenBank/DDBJ databases">
        <authorList>
            <person name="Park J.-S."/>
        </authorList>
    </citation>
    <scope>NUCLEOTIDE SEQUENCE [LARGE SCALE GENOMIC DNA]</scope>
    <source>
        <strain evidence="7 8">2012CJ34-2</strain>
    </source>
</reference>
<keyword evidence="5 7" id="KW-0418">Kinase</keyword>
<dbReference type="SUPFAM" id="SSF52540">
    <property type="entry name" value="P-loop containing nucleoside triphosphate hydrolases"/>
    <property type="match status" value="1"/>
</dbReference>
<gene>
    <name evidence="5 7" type="primary">coaE</name>
    <name evidence="7" type="ORF">M3P05_04870</name>
</gene>
<dbReference type="Proteomes" id="UP001203338">
    <property type="component" value="Unassembled WGS sequence"/>
</dbReference>
<dbReference type="GO" id="GO:0004140">
    <property type="term" value="F:dephospho-CoA kinase activity"/>
    <property type="evidence" value="ECO:0007669"/>
    <property type="project" value="UniProtKB-EC"/>
</dbReference>
<comment type="pathway">
    <text evidence="5">Cofactor biosynthesis; coenzyme A biosynthesis; CoA from (R)-pantothenate: step 5/5.</text>
</comment>
<organism evidence="7 8">
    <name type="scientific">Parendozoicomonas callyspongiae</name>
    <dbReference type="NCBI Taxonomy" id="2942213"/>
    <lineage>
        <taxon>Bacteria</taxon>
        <taxon>Pseudomonadati</taxon>
        <taxon>Pseudomonadota</taxon>
        <taxon>Gammaproteobacteria</taxon>
        <taxon>Oceanospirillales</taxon>
        <taxon>Endozoicomonadaceae</taxon>
        <taxon>Parendozoicomonas</taxon>
    </lineage>
</organism>
<comment type="caution">
    <text evidence="7">The sequence shown here is derived from an EMBL/GenBank/DDBJ whole genome shotgun (WGS) entry which is preliminary data.</text>
</comment>
<proteinExistence type="inferred from homology"/>
<keyword evidence="5" id="KW-0963">Cytoplasm</keyword>
<dbReference type="InterPro" id="IPR027417">
    <property type="entry name" value="P-loop_NTPase"/>
</dbReference>
<keyword evidence="3 5" id="KW-0067">ATP-binding</keyword>
<comment type="similarity">
    <text evidence="1 5">Belongs to the CoaE family.</text>
</comment>
<feature type="binding site" evidence="5">
    <location>
        <begin position="11"/>
        <end position="16"/>
    </location>
    <ligand>
        <name>ATP</name>
        <dbReference type="ChEBI" id="CHEBI:30616"/>
    </ligand>
</feature>
<name>A0ABT0PD19_9GAMM</name>
<dbReference type="PANTHER" id="PTHR10695">
    <property type="entry name" value="DEPHOSPHO-COA KINASE-RELATED"/>
    <property type="match status" value="1"/>
</dbReference>
<keyword evidence="8" id="KW-1185">Reference proteome</keyword>
<dbReference type="Gene3D" id="3.40.50.300">
    <property type="entry name" value="P-loop containing nucleotide triphosphate hydrolases"/>
    <property type="match status" value="1"/>
</dbReference>
<evidence type="ECO:0000256" key="6">
    <source>
        <dbReference type="NCBIfam" id="TIGR00152"/>
    </source>
</evidence>
<dbReference type="InterPro" id="IPR001977">
    <property type="entry name" value="Depp_CoAkinase"/>
</dbReference>
<evidence type="ECO:0000256" key="2">
    <source>
        <dbReference type="ARBA" id="ARBA00022741"/>
    </source>
</evidence>
<dbReference type="PROSITE" id="PS51219">
    <property type="entry name" value="DPCK"/>
    <property type="match status" value="1"/>
</dbReference>
<evidence type="ECO:0000256" key="1">
    <source>
        <dbReference type="ARBA" id="ARBA00009018"/>
    </source>
</evidence>
<evidence type="ECO:0000256" key="5">
    <source>
        <dbReference type="HAMAP-Rule" id="MF_00376"/>
    </source>
</evidence>
<protein>
    <recommendedName>
        <fullName evidence="5 6">Dephospho-CoA kinase</fullName>
        <ecNumber evidence="5 6">2.7.1.24</ecNumber>
    </recommendedName>
    <alternativeName>
        <fullName evidence="5">Dephosphocoenzyme A kinase</fullName>
    </alternativeName>
</protein>
<comment type="subcellular location">
    <subcellularLocation>
        <location evidence="5">Cytoplasm</location>
    </subcellularLocation>
</comment>
<dbReference type="EMBL" id="JAMFLX010000004">
    <property type="protein sequence ID" value="MCL6269277.1"/>
    <property type="molecule type" value="Genomic_DNA"/>
</dbReference>
<dbReference type="EC" id="2.7.1.24" evidence="5 6"/>
<dbReference type="CDD" id="cd02022">
    <property type="entry name" value="DPCK"/>
    <property type="match status" value="1"/>
</dbReference>
<keyword evidence="5 7" id="KW-0808">Transferase</keyword>
<evidence type="ECO:0000313" key="7">
    <source>
        <dbReference type="EMBL" id="MCL6269277.1"/>
    </source>
</evidence>
<dbReference type="NCBIfam" id="TIGR00152">
    <property type="entry name" value="dephospho-CoA kinase"/>
    <property type="match status" value="1"/>
</dbReference>
<dbReference type="HAMAP" id="MF_00376">
    <property type="entry name" value="Dephospho_CoA_kinase"/>
    <property type="match status" value="1"/>
</dbReference>
<evidence type="ECO:0000313" key="8">
    <source>
        <dbReference type="Proteomes" id="UP001203338"/>
    </source>
</evidence>
<keyword evidence="4 5" id="KW-0173">Coenzyme A biosynthesis</keyword>
<comment type="catalytic activity">
    <reaction evidence="5">
        <text>3'-dephospho-CoA + ATP = ADP + CoA + H(+)</text>
        <dbReference type="Rhea" id="RHEA:18245"/>
        <dbReference type="ChEBI" id="CHEBI:15378"/>
        <dbReference type="ChEBI" id="CHEBI:30616"/>
        <dbReference type="ChEBI" id="CHEBI:57287"/>
        <dbReference type="ChEBI" id="CHEBI:57328"/>
        <dbReference type="ChEBI" id="CHEBI:456216"/>
        <dbReference type="EC" id="2.7.1.24"/>
    </reaction>
</comment>
<sequence>MFVVGVTGGIGCGKTSVTDYLAGKGIIIADADQAARVVVMPGQPALQSIAQHFGENLILPDGQLNRRALRDIIFDNETERRWLEQLLHPLIFQQINFELEQATSPYVVLVSPLLIETSQHQLVNRILVIDVSEETQIARTMNRDGVPREQAEAILRSQSDRQNRLNKADDVVDNSGSLEQLHQQLDKLHQTYLDMAASN</sequence>
<dbReference type="PANTHER" id="PTHR10695:SF46">
    <property type="entry name" value="BIFUNCTIONAL COENZYME A SYNTHASE-RELATED"/>
    <property type="match status" value="1"/>
</dbReference>